<name>A0A166Y2I0_9CAUD</name>
<proteinExistence type="predicted"/>
<sequence>MPRSRMFLDDYQRSQLRAEEQEAYDAWIDDLAERRANDFEPVDNFDPTPSIHW</sequence>
<dbReference type="RefSeq" id="YP_009274089.1">
    <property type="nucleotide sequence ID" value="NC_030913.1"/>
</dbReference>
<gene>
    <name evidence="1" type="primary">50</name>
    <name evidence="1" type="ORF">WIZARD_50</name>
</gene>
<evidence type="ECO:0000313" key="1">
    <source>
        <dbReference type="EMBL" id="ANA85355.1"/>
    </source>
</evidence>
<evidence type="ECO:0000313" key="2">
    <source>
        <dbReference type="Proteomes" id="UP000204215"/>
    </source>
</evidence>
<organism evidence="1 2">
    <name type="scientific">Gordonia phage Wizard</name>
    <dbReference type="NCBI Taxonomy" id="1838083"/>
    <lineage>
        <taxon>Viruses</taxon>
        <taxon>Duplodnaviria</taxon>
        <taxon>Heunggongvirae</taxon>
        <taxon>Uroviricota</taxon>
        <taxon>Caudoviricetes</taxon>
        <taxon>Stackebrandtviridae</taxon>
        <taxon>Frickvirinae</taxon>
        <taxon>Wizardvirus</taxon>
        <taxon>Wizardvirus wizard</taxon>
    </lineage>
</organism>
<keyword evidence="2" id="KW-1185">Reference proteome</keyword>
<dbReference type="Proteomes" id="UP000204215">
    <property type="component" value="Segment"/>
</dbReference>
<dbReference type="KEGG" id="vg:28800304"/>
<protein>
    <submittedName>
        <fullName evidence="1">Uncharacterized protein</fullName>
    </submittedName>
</protein>
<reference evidence="1 2" key="1">
    <citation type="submission" date="2016-03" db="EMBL/GenBank/DDBJ databases">
        <authorList>
            <person name="Montgomery M.T."/>
            <person name="Guerrero C.A."/>
            <person name="Mavrich T.N."/>
            <person name="Pope W.H."/>
            <person name="Garlena R.A."/>
            <person name="Russell D.A."/>
            <person name="Jacobs-Sera D."/>
            <person name="Hendrix R.W."/>
            <person name="Hatfull G.F."/>
        </authorList>
    </citation>
    <scope>NUCLEOTIDE SEQUENCE [LARGE SCALE GENOMIC DNA]</scope>
</reference>
<dbReference type="GeneID" id="28800304"/>
<dbReference type="OrthoDB" id="36623at10239"/>
<dbReference type="EMBL" id="KU998234">
    <property type="protein sequence ID" value="ANA85355.1"/>
    <property type="molecule type" value="Genomic_DNA"/>
</dbReference>
<accession>A0A166Y2I0</accession>